<gene>
    <name evidence="1" type="ORF">PRZ03_13405</name>
</gene>
<dbReference type="Proteomes" id="UP001221189">
    <property type="component" value="Unassembled WGS sequence"/>
</dbReference>
<name>A0ABT5KGJ0_9BURK</name>
<keyword evidence="2" id="KW-1185">Reference proteome</keyword>
<evidence type="ECO:0000313" key="1">
    <source>
        <dbReference type="EMBL" id="MDC8772574.1"/>
    </source>
</evidence>
<proteinExistence type="predicted"/>
<reference evidence="1 2" key="1">
    <citation type="submission" date="2022-10" db="EMBL/GenBank/DDBJ databases">
        <title>Paucibacter sp. hw1 Genome sequencing.</title>
        <authorList>
            <person name="Park S."/>
        </authorList>
    </citation>
    <scope>NUCLEOTIDE SEQUENCE [LARGE SCALE GENOMIC DNA]</scope>
    <source>
        <strain evidence="2">hw1</strain>
    </source>
</reference>
<evidence type="ECO:0000313" key="2">
    <source>
        <dbReference type="Proteomes" id="UP001221189"/>
    </source>
</evidence>
<dbReference type="RefSeq" id="WP_263532514.1">
    <property type="nucleotide sequence ID" value="NZ_JAQQXT010000007.1"/>
</dbReference>
<organism evidence="1 2">
    <name type="scientific">Roseateles albus</name>
    <dbReference type="NCBI Taxonomy" id="2987525"/>
    <lineage>
        <taxon>Bacteria</taxon>
        <taxon>Pseudomonadati</taxon>
        <taxon>Pseudomonadota</taxon>
        <taxon>Betaproteobacteria</taxon>
        <taxon>Burkholderiales</taxon>
        <taxon>Sphaerotilaceae</taxon>
        <taxon>Roseateles</taxon>
    </lineage>
</organism>
<dbReference type="EMBL" id="JAQQXT010000007">
    <property type="protein sequence ID" value="MDC8772574.1"/>
    <property type="molecule type" value="Genomic_DNA"/>
</dbReference>
<sequence>MKKTTLSLVAALAAFSLIVMQVSLVTVGHSGGGSTTLLLRHQAPKQLNFFESIEHACAQAIPRESCEAELKSALAKHGLLTLPYSDTVKSLSLPEN</sequence>
<comment type="caution">
    <text evidence="1">The sequence shown here is derived from an EMBL/GenBank/DDBJ whole genome shotgun (WGS) entry which is preliminary data.</text>
</comment>
<protein>
    <submittedName>
        <fullName evidence="1">Uncharacterized protein</fullName>
    </submittedName>
</protein>
<accession>A0ABT5KGJ0</accession>